<keyword evidence="14" id="KW-0067">ATP-binding</keyword>
<evidence type="ECO:0000259" key="13">
    <source>
        <dbReference type="PROSITE" id="PS50839"/>
    </source>
</evidence>
<dbReference type="SUPFAM" id="SSF55874">
    <property type="entry name" value="ATPase domain of HSP90 chaperone/DNA topoisomerase II/histidine kinase"/>
    <property type="match status" value="1"/>
</dbReference>
<comment type="catalytic activity">
    <reaction evidence="1">
        <text>ATP + protein L-histidine = ADP + protein N-phospho-L-histidine.</text>
        <dbReference type="EC" id="2.7.13.3"/>
    </reaction>
</comment>
<evidence type="ECO:0000256" key="7">
    <source>
        <dbReference type="ARBA" id="ARBA00022777"/>
    </source>
</evidence>
<dbReference type="InterPro" id="IPR036097">
    <property type="entry name" value="HisK_dim/P_sf"/>
</dbReference>
<organism evidence="14 15">
    <name type="scientific">Mesobacterium hydrothermale</name>
    <dbReference type="NCBI Taxonomy" id="3111907"/>
    <lineage>
        <taxon>Bacteria</taxon>
        <taxon>Pseudomonadati</taxon>
        <taxon>Pseudomonadota</taxon>
        <taxon>Alphaproteobacteria</taxon>
        <taxon>Rhodobacterales</taxon>
        <taxon>Roseobacteraceae</taxon>
        <taxon>Mesobacterium</taxon>
    </lineage>
</organism>
<keyword evidence="10" id="KW-0472">Membrane</keyword>
<dbReference type="InterPro" id="IPR005467">
    <property type="entry name" value="His_kinase_dom"/>
</dbReference>
<evidence type="ECO:0000256" key="11">
    <source>
        <dbReference type="SAM" id="MobiDB-lite"/>
    </source>
</evidence>
<evidence type="ECO:0000256" key="5">
    <source>
        <dbReference type="ARBA" id="ARBA00022679"/>
    </source>
</evidence>
<evidence type="ECO:0000256" key="9">
    <source>
        <dbReference type="ARBA" id="ARBA00023012"/>
    </source>
</evidence>
<evidence type="ECO:0000256" key="3">
    <source>
        <dbReference type="ARBA" id="ARBA00012438"/>
    </source>
</evidence>
<feature type="domain" description="Histidine kinase" evidence="12">
    <location>
        <begin position="321"/>
        <end position="544"/>
    </location>
</feature>
<dbReference type="InterPro" id="IPR006189">
    <property type="entry name" value="CHASE_dom"/>
</dbReference>
<dbReference type="PROSITE" id="PS50109">
    <property type="entry name" value="HIS_KIN"/>
    <property type="match status" value="1"/>
</dbReference>
<keyword evidence="4" id="KW-0597">Phosphoprotein</keyword>
<dbReference type="GO" id="GO:0005524">
    <property type="term" value="F:ATP binding"/>
    <property type="evidence" value="ECO:0007669"/>
    <property type="project" value="UniProtKB-KW"/>
</dbReference>
<dbReference type="EMBL" id="JAYLLH010000014">
    <property type="protein sequence ID" value="MEC3861921.1"/>
    <property type="molecule type" value="Genomic_DNA"/>
</dbReference>
<proteinExistence type="predicted"/>
<dbReference type="InterPro" id="IPR003661">
    <property type="entry name" value="HisK_dim/P_dom"/>
</dbReference>
<evidence type="ECO:0000256" key="4">
    <source>
        <dbReference type="ARBA" id="ARBA00022553"/>
    </source>
</evidence>
<dbReference type="Pfam" id="PF02518">
    <property type="entry name" value="HATPase_c"/>
    <property type="match status" value="1"/>
</dbReference>
<accession>A0ABU6HJ36</accession>
<keyword evidence="7" id="KW-0418">Kinase</keyword>
<sequence length="567" mass="61186">MRRMVLTGLVALVLAAAWSVWALLTDRQQTILSGAALAEADAQLSRIERDIAIRLLELEMLSRGFDSSPDAGSLLLIERELQTVLQGIRAVGFADTGFVLRGMTPLRDPAVIGTNLATLSPERATAFQTARDTRSVTMTPPLPLNRDGQLGFLAVLPVIENNRVAGYFVIGFEAKQWIDYLLPGNDPQAQSHRYAKRISFAGKVVYETDDFAFLDTAVAQSRSQGVLNNDFQVALRLRPAQMQFDDLLPELAALFIGGLSLLSLFAVTQAARARSAEARSARSAKRQKRLNDRLLAEVETRRSAEAAVRSAHLSTARFLATMSHEVRTPLNAIMGMFELIEASTVPDRVKRQAHAGQTAAQRLFSQLTNVLDASTLDAAAVQANPASLPLAMLVETWRDTLTSAVERSKKPLDVRVEVAPGLPETIMLDGDRVSQIVANLVDNAVKFTGSGTITLSVRAQGEILELSIADTGVGIPKALRGKVFQRFFQVENGLRRPYDGAGLGLSNCRELADVLGADLTVEEGPRNADGGHGSRFTLRLRAVAAENSGHGADTTPACPRAMAATGT</sequence>
<gene>
    <name evidence="14" type="ORF">VK792_11560</name>
</gene>
<dbReference type="EC" id="2.7.13.3" evidence="3"/>
<evidence type="ECO:0000256" key="10">
    <source>
        <dbReference type="ARBA" id="ARBA00023136"/>
    </source>
</evidence>
<evidence type="ECO:0000256" key="8">
    <source>
        <dbReference type="ARBA" id="ARBA00022989"/>
    </source>
</evidence>
<feature type="domain" description="CHASE" evidence="13">
    <location>
        <begin position="105"/>
        <end position="181"/>
    </location>
</feature>
<keyword evidence="5" id="KW-0808">Transferase</keyword>
<comment type="caution">
    <text evidence="14">The sequence shown here is derived from an EMBL/GenBank/DDBJ whole genome shotgun (WGS) entry which is preliminary data.</text>
</comment>
<dbReference type="InterPro" id="IPR036890">
    <property type="entry name" value="HATPase_C_sf"/>
</dbReference>
<evidence type="ECO:0000313" key="15">
    <source>
        <dbReference type="Proteomes" id="UP001348149"/>
    </source>
</evidence>
<dbReference type="PRINTS" id="PR00344">
    <property type="entry name" value="BCTRLSENSOR"/>
</dbReference>
<keyword evidence="15" id="KW-1185">Reference proteome</keyword>
<dbReference type="InterPro" id="IPR050736">
    <property type="entry name" value="Sensor_HK_Regulatory"/>
</dbReference>
<evidence type="ECO:0000256" key="2">
    <source>
        <dbReference type="ARBA" id="ARBA00004370"/>
    </source>
</evidence>
<keyword evidence="6" id="KW-0812">Transmembrane</keyword>
<dbReference type="PANTHER" id="PTHR43711:SF26">
    <property type="entry name" value="SENSOR HISTIDINE KINASE RCSC"/>
    <property type="match status" value="1"/>
</dbReference>
<dbReference type="SMART" id="SM00388">
    <property type="entry name" value="HisKA"/>
    <property type="match status" value="1"/>
</dbReference>
<dbReference type="SUPFAM" id="SSF47384">
    <property type="entry name" value="Homodimeric domain of signal transducing histidine kinase"/>
    <property type="match status" value="1"/>
</dbReference>
<evidence type="ECO:0000256" key="6">
    <source>
        <dbReference type="ARBA" id="ARBA00022692"/>
    </source>
</evidence>
<keyword evidence="9" id="KW-0902">Two-component regulatory system</keyword>
<dbReference type="PROSITE" id="PS50839">
    <property type="entry name" value="CHASE"/>
    <property type="match status" value="1"/>
</dbReference>
<dbReference type="Pfam" id="PF00512">
    <property type="entry name" value="HisKA"/>
    <property type="match status" value="1"/>
</dbReference>
<dbReference type="PANTHER" id="PTHR43711">
    <property type="entry name" value="TWO-COMPONENT HISTIDINE KINASE"/>
    <property type="match status" value="1"/>
</dbReference>
<feature type="region of interest" description="Disordered" evidence="11">
    <location>
        <begin position="548"/>
        <end position="567"/>
    </location>
</feature>
<evidence type="ECO:0000259" key="12">
    <source>
        <dbReference type="PROSITE" id="PS50109"/>
    </source>
</evidence>
<keyword evidence="14" id="KW-0547">Nucleotide-binding</keyword>
<dbReference type="SMART" id="SM00387">
    <property type="entry name" value="HATPase_c"/>
    <property type="match status" value="1"/>
</dbReference>
<dbReference type="InterPro" id="IPR004358">
    <property type="entry name" value="Sig_transdc_His_kin-like_C"/>
</dbReference>
<dbReference type="Proteomes" id="UP001348149">
    <property type="component" value="Unassembled WGS sequence"/>
</dbReference>
<dbReference type="InterPro" id="IPR042240">
    <property type="entry name" value="CHASE_sf"/>
</dbReference>
<dbReference type="Gene3D" id="3.30.565.10">
    <property type="entry name" value="Histidine kinase-like ATPase, C-terminal domain"/>
    <property type="match status" value="1"/>
</dbReference>
<dbReference type="Gene3D" id="1.10.287.130">
    <property type="match status" value="1"/>
</dbReference>
<dbReference type="RefSeq" id="WP_326297646.1">
    <property type="nucleotide sequence ID" value="NZ_JAYLLH010000014.1"/>
</dbReference>
<evidence type="ECO:0000313" key="14">
    <source>
        <dbReference type="EMBL" id="MEC3861921.1"/>
    </source>
</evidence>
<dbReference type="CDD" id="cd00082">
    <property type="entry name" value="HisKA"/>
    <property type="match status" value="1"/>
</dbReference>
<name>A0ABU6HJ36_9RHOB</name>
<dbReference type="Pfam" id="PF03924">
    <property type="entry name" value="CHASE"/>
    <property type="match status" value="1"/>
</dbReference>
<comment type="subcellular location">
    <subcellularLocation>
        <location evidence="2">Membrane</location>
    </subcellularLocation>
</comment>
<protein>
    <recommendedName>
        <fullName evidence="3">histidine kinase</fullName>
        <ecNumber evidence="3">2.7.13.3</ecNumber>
    </recommendedName>
</protein>
<evidence type="ECO:0000256" key="1">
    <source>
        <dbReference type="ARBA" id="ARBA00000085"/>
    </source>
</evidence>
<dbReference type="InterPro" id="IPR003594">
    <property type="entry name" value="HATPase_dom"/>
</dbReference>
<keyword evidence="8" id="KW-1133">Transmembrane helix</keyword>
<dbReference type="Gene3D" id="3.30.450.350">
    <property type="entry name" value="CHASE domain"/>
    <property type="match status" value="1"/>
</dbReference>
<reference evidence="14 15" key="1">
    <citation type="submission" date="2024-01" db="EMBL/GenBank/DDBJ databases">
        <title>Mesobacterium rodlantinim sp. nov., isolated from shallow sea hydrothermal systems off Kueishantao Island.</title>
        <authorList>
            <person name="Su Z."/>
            <person name="Tang K."/>
        </authorList>
    </citation>
    <scope>NUCLEOTIDE SEQUENCE [LARGE SCALE GENOMIC DNA]</scope>
    <source>
        <strain evidence="14 15">TK19101</strain>
    </source>
</reference>